<feature type="transmembrane region" description="Helical" evidence="6">
    <location>
        <begin position="601"/>
        <end position="617"/>
    </location>
</feature>
<feature type="transmembrane region" description="Helical" evidence="6">
    <location>
        <begin position="250"/>
        <end position="271"/>
    </location>
</feature>
<name>A0A9E7PP29_9EURY</name>
<evidence type="ECO:0000313" key="9">
    <source>
        <dbReference type="Proteomes" id="UP001060368"/>
    </source>
</evidence>
<dbReference type="Pfam" id="PF00482">
    <property type="entry name" value="T2SSF"/>
    <property type="match status" value="2"/>
</dbReference>
<keyword evidence="9" id="KW-1185">Reference proteome</keyword>
<feature type="transmembrane region" description="Helical" evidence="6">
    <location>
        <begin position="538"/>
        <end position="559"/>
    </location>
</feature>
<evidence type="ECO:0000256" key="5">
    <source>
        <dbReference type="ARBA" id="ARBA00023136"/>
    </source>
</evidence>
<keyword evidence="4 6" id="KW-1133">Transmembrane helix</keyword>
<evidence type="ECO:0000256" key="4">
    <source>
        <dbReference type="ARBA" id="ARBA00022989"/>
    </source>
</evidence>
<dbReference type="PANTHER" id="PTHR35402">
    <property type="entry name" value="INTEGRAL MEMBRANE PROTEIN-RELATED"/>
    <property type="match status" value="1"/>
</dbReference>
<evidence type="ECO:0000313" key="8">
    <source>
        <dbReference type="EMBL" id="UUX93828.1"/>
    </source>
</evidence>
<dbReference type="AlphaFoldDB" id="A0A9E7PP29"/>
<keyword evidence="2" id="KW-1003">Cell membrane</keyword>
<gene>
    <name evidence="8" type="ORF">L6E24_06860</name>
</gene>
<protein>
    <submittedName>
        <fullName evidence="8">Type II secretion system F family protein</fullName>
    </submittedName>
</protein>
<dbReference type="InterPro" id="IPR042094">
    <property type="entry name" value="T2SS_GspF_sf"/>
</dbReference>
<dbReference type="Gene3D" id="1.20.81.30">
    <property type="entry name" value="Type II secretion system (T2SS), domain F"/>
    <property type="match status" value="1"/>
</dbReference>
<dbReference type="EMBL" id="CP096115">
    <property type="protein sequence ID" value="UUX93828.1"/>
    <property type="molecule type" value="Genomic_DNA"/>
</dbReference>
<evidence type="ECO:0000256" key="2">
    <source>
        <dbReference type="ARBA" id="ARBA00022475"/>
    </source>
</evidence>
<dbReference type="InterPro" id="IPR056569">
    <property type="entry name" value="ArlJ-like"/>
</dbReference>
<evidence type="ECO:0000259" key="7">
    <source>
        <dbReference type="Pfam" id="PF00482"/>
    </source>
</evidence>
<dbReference type="GeneID" id="74307405"/>
<organism evidence="8 9">
    <name type="scientific">Methanoplanus endosymbiosus</name>
    <dbReference type="NCBI Taxonomy" id="33865"/>
    <lineage>
        <taxon>Archaea</taxon>
        <taxon>Methanobacteriati</taxon>
        <taxon>Methanobacteriota</taxon>
        <taxon>Stenosarchaea group</taxon>
        <taxon>Methanomicrobia</taxon>
        <taxon>Methanomicrobiales</taxon>
        <taxon>Methanomicrobiaceae</taxon>
        <taxon>Methanoplanus</taxon>
    </lineage>
</organism>
<feature type="domain" description="Type II secretion system protein GspF" evidence="7">
    <location>
        <begin position="434"/>
        <end position="559"/>
    </location>
</feature>
<sequence length="647" mass="72349">MIIDRYVDRKISRNKDAYLTLHGDLVSSRSGITLHRFLYYAIIVSLCAGFALGVAGYLISSLIFIPGVQLQIYNVFNLPAPDFSFLGDIRLYVGILAFLVAFLFGTVFSYFVMLSYPGMQKRARATKINLTLHNAVSYLYAMRRGGAELLTVFKSISDNADIYGEVAVEFRQVVRDAEYFGLDIIAALRNLSLTTPSEKFKDFLEDLISVINSGGNVSTYLESRVRLYQDEARFEQKQFLSLLQMVAESYVTVFVAGPLFLIIIMVVMGMVGSSATLQLTGITYLLLPIGAIMFMLFLDMVSIKDEKVEKFEKATELKVFSDVGTISIPGGEEEKFKDLEKYERSRKIKGFLKDPLKWFEDGSERILYISVPLAVIYLIFLFLNTPHYTDAEIYYAVIDDHLIIALLIILLPYAVFVELWRKRVRSIEGSTPDFLDRLAGINRVGMTIAGAIGILVRANLGLISYEIRRIKRDIDWGASVNDALYRFEKRIKTATIARTVTLITKASEMSGDIGEVLNIASSDARMTETLKKERTGEMFIYTVIIYLAFFVFVFVVSVLNTNFLSIIENMAETGASGAEIASSGGAFSQTSTMAVDSFRRLMYHTCLIQALFSGLIAGQMGEGSVKAGIKHAVLLLLVALIIFNIFI</sequence>
<dbReference type="PANTHER" id="PTHR35402:SF1">
    <property type="entry name" value="TYPE II SECRETION SYSTEM PROTEIN GSPF DOMAIN-CONTAINING PROTEIN"/>
    <property type="match status" value="1"/>
</dbReference>
<feature type="domain" description="Type II secretion system protein GspF" evidence="7">
    <location>
        <begin position="137"/>
        <end position="264"/>
    </location>
</feature>
<dbReference type="KEGG" id="mend:L6E24_06860"/>
<keyword evidence="3 6" id="KW-0812">Transmembrane</keyword>
<proteinExistence type="predicted"/>
<feature type="transmembrane region" description="Helical" evidence="6">
    <location>
        <begin position="366"/>
        <end position="383"/>
    </location>
</feature>
<accession>A0A9E7PP29</accession>
<comment type="subcellular location">
    <subcellularLocation>
        <location evidence="1">Cell membrane</location>
        <topology evidence="1">Multi-pass membrane protein</topology>
    </subcellularLocation>
</comment>
<feature type="transmembrane region" description="Helical" evidence="6">
    <location>
        <begin position="89"/>
        <end position="114"/>
    </location>
</feature>
<keyword evidence="5 6" id="KW-0472">Membrane</keyword>
<evidence type="ECO:0000256" key="1">
    <source>
        <dbReference type="ARBA" id="ARBA00004651"/>
    </source>
</evidence>
<evidence type="ECO:0000256" key="6">
    <source>
        <dbReference type="SAM" id="Phobius"/>
    </source>
</evidence>
<dbReference type="GO" id="GO:0005886">
    <property type="term" value="C:plasma membrane"/>
    <property type="evidence" value="ECO:0007669"/>
    <property type="project" value="UniProtKB-SubCell"/>
</dbReference>
<dbReference type="InterPro" id="IPR018076">
    <property type="entry name" value="T2SS_GspF_dom"/>
</dbReference>
<feature type="transmembrane region" description="Helical" evidence="6">
    <location>
        <begin position="629"/>
        <end position="646"/>
    </location>
</feature>
<dbReference type="RefSeq" id="WP_257743962.1">
    <property type="nucleotide sequence ID" value="NZ_CP096115.1"/>
</dbReference>
<feature type="transmembrane region" description="Helical" evidence="6">
    <location>
        <begin position="403"/>
        <end position="420"/>
    </location>
</feature>
<feature type="transmembrane region" description="Helical" evidence="6">
    <location>
        <begin position="37"/>
        <end position="69"/>
    </location>
</feature>
<feature type="transmembrane region" description="Helical" evidence="6">
    <location>
        <begin position="277"/>
        <end position="298"/>
    </location>
</feature>
<dbReference type="Proteomes" id="UP001060368">
    <property type="component" value="Chromosome"/>
</dbReference>
<evidence type="ECO:0000256" key="3">
    <source>
        <dbReference type="ARBA" id="ARBA00022692"/>
    </source>
</evidence>
<reference evidence="8" key="1">
    <citation type="submission" date="2022-04" db="EMBL/GenBank/DDBJ databases">
        <title>Complete genome of Methanoplanus endosymbiosus DSM 3599.</title>
        <authorList>
            <person name="Chen S.-C."/>
            <person name="You Y.-T."/>
            <person name="Zhou Y.-Z."/>
            <person name="Lai M.-C."/>
        </authorList>
    </citation>
    <scope>NUCLEOTIDE SEQUENCE</scope>
    <source>
        <strain evidence="8">DSM 3599</strain>
    </source>
</reference>